<dbReference type="EMBL" id="LNIX01000007">
    <property type="protein sequence ID" value="OXA51654.1"/>
    <property type="molecule type" value="Genomic_DNA"/>
</dbReference>
<reference evidence="8 9" key="1">
    <citation type="submission" date="2015-12" db="EMBL/GenBank/DDBJ databases">
        <title>The genome of Folsomia candida.</title>
        <authorList>
            <person name="Faddeeva A."/>
            <person name="Derks M.F."/>
            <person name="Anvar Y."/>
            <person name="Smit S."/>
            <person name="Van Straalen N."/>
            <person name="Roelofs D."/>
        </authorList>
    </citation>
    <scope>NUCLEOTIDE SEQUENCE [LARGE SCALE GENOMIC DNA]</scope>
    <source>
        <strain evidence="8 9">VU population</strain>
        <tissue evidence="8">Whole body</tissue>
    </source>
</reference>
<dbReference type="InterPro" id="IPR007248">
    <property type="entry name" value="Mpv17_PMP22"/>
</dbReference>
<dbReference type="GO" id="GO:0015267">
    <property type="term" value="F:channel activity"/>
    <property type="evidence" value="ECO:0007669"/>
    <property type="project" value="TreeGrafter"/>
</dbReference>
<keyword evidence="4 7" id="KW-1133">Transmembrane helix</keyword>
<evidence type="ECO:0000313" key="8">
    <source>
        <dbReference type="EMBL" id="OXA51654.1"/>
    </source>
</evidence>
<accession>A0A226E3Q2</accession>
<feature type="transmembrane region" description="Helical" evidence="7">
    <location>
        <begin position="94"/>
        <end position="112"/>
    </location>
</feature>
<evidence type="ECO:0000256" key="1">
    <source>
        <dbReference type="ARBA" id="ARBA00004141"/>
    </source>
</evidence>
<comment type="similarity">
    <text evidence="2 7">Belongs to the peroxisomal membrane protein PXMP2/4 family.</text>
</comment>
<dbReference type="GO" id="GO:0016020">
    <property type="term" value="C:membrane"/>
    <property type="evidence" value="ECO:0007669"/>
    <property type="project" value="UniProtKB-SubCell"/>
</dbReference>
<dbReference type="AlphaFoldDB" id="A0A226E3Q2"/>
<evidence type="ECO:0000313" key="9">
    <source>
        <dbReference type="Proteomes" id="UP000198287"/>
    </source>
</evidence>
<dbReference type="GO" id="GO:1901858">
    <property type="term" value="P:regulation of mitochondrial DNA metabolic process"/>
    <property type="evidence" value="ECO:0007669"/>
    <property type="project" value="TreeGrafter"/>
</dbReference>
<keyword evidence="9" id="KW-1185">Reference proteome</keyword>
<sequence>MSVFSRLSITMSRYPTLTASTQAGLIMCSGDLISQKFVEKKQTNEIDLIRTVRFGLVGFILVGPVLRTWYGFLERRVVMKTPALSAVAKMATDQLILAPTFIFNFMGLMGVLNGQTFSEIQTDIKNNYVDIMLKNYQLWPAAQMINFWLIPLRHRVLFAQSVALFWNTYLSFKTNNKSFKGKESDVPQISLAL</sequence>
<dbReference type="OrthoDB" id="430207at2759"/>
<keyword evidence="3 7" id="KW-0812">Transmembrane</keyword>
<gene>
    <name evidence="8" type="ORF">Fcan01_13149</name>
</gene>
<evidence type="ECO:0000256" key="4">
    <source>
        <dbReference type="ARBA" id="ARBA00022989"/>
    </source>
</evidence>
<evidence type="ECO:0000256" key="7">
    <source>
        <dbReference type="RuleBase" id="RU363053"/>
    </source>
</evidence>
<dbReference type="Proteomes" id="UP000198287">
    <property type="component" value="Unassembled WGS sequence"/>
</dbReference>
<evidence type="ECO:0000256" key="2">
    <source>
        <dbReference type="ARBA" id="ARBA00006824"/>
    </source>
</evidence>
<dbReference type="PANTHER" id="PTHR11266">
    <property type="entry name" value="PEROXISOMAL MEMBRANE PROTEIN 2, PXMP2 MPV17"/>
    <property type="match status" value="1"/>
</dbReference>
<comment type="subcellular location">
    <subcellularLocation>
        <location evidence="1">Membrane</location>
        <topology evidence="1">Multi-pass membrane protein</topology>
    </subcellularLocation>
</comment>
<comment type="caution">
    <text evidence="8">The sequence shown here is derived from an EMBL/GenBank/DDBJ whole genome shotgun (WGS) entry which is preliminary data.</text>
</comment>
<evidence type="ECO:0000256" key="6">
    <source>
        <dbReference type="ARBA" id="ARBA00049743"/>
    </source>
</evidence>
<evidence type="ECO:0000256" key="3">
    <source>
        <dbReference type="ARBA" id="ARBA00022692"/>
    </source>
</evidence>
<protein>
    <recommendedName>
        <fullName evidence="6">Mitochondrial inner membrane protein Mpv17</fullName>
    </recommendedName>
</protein>
<organism evidence="8 9">
    <name type="scientific">Folsomia candida</name>
    <name type="common">Springtail</name>
    <dbReference type="NCBI Taxonomy" id="158441"/>
    <lineage>
        <taxon>Eukaryota</taxon>
        <taxon>Metazoa</taxon>
        <taxon>Ecdysozoa</taxon>
        <taxon>Arthropoda</taxon>
        <taxon>Hexapoda</taxon>
        <taxon>Collembola</taxon>
        <taxon>Entomobryomorpha</taxon>
        <taxon>Isotomoidea</taxon>
        <taxon>Isotomidae</taxon>
        <taxon>Proisotominae</taxon>
        <taxon>Folsomia</taxon>
    </lineage>
</organism>
<keyword evidence="5 7" id="KW-0472">Membrane</keyword>
<dbReference type="STRING" id="158441.A0A226E3Q2"/>
<feature type="transmembrane region" description="Helical" evidence="7">
    <location>
        <begin position="54"/>
        <end position="73"/>
    </location>
</feature>
<dbReference type="OMA" id="WYQSKLA"/>
<dbReference type="Pfam" id="PF04117">
    <property type="entry name" value="Mpv17_PMP22"/>
    <property type="match status" value="1"/>
</dbReference>
<name>A0A226E3Q2_FOLCA</name>
<dbReference type="GO" id="GO:0005739">
    <property type="term" value="C:mitochondrion"/>
    <property type="evidence" value="ECO:0007669"/>
    <property type="project" value="TreeGrafter"/>
</dbReference>
<evidence type="ECO:0000256" key="5">
    <source>
        <dbReference type="ARBA" id="ARBA00023136"/>
    </source>
</evidence>
<dbReference type="PANTHER" id="PTHR11266:SF17">
    <property type="entry name" value="PROTEIN MPV17"/>
    <property type="match status" value="1"/>
</dbReference>
<proteinExistence type="inferred from homology"/>